<dbReference type="EMBL" id="JAATJN010000001">
    <property type="protein sequence ID" value="NJC56938.1"/>
    <property type="molecule type" value="Genomic_DNA"/>
</dbReference>
<keyword evidence="7 14" id="KW-1133">Transmembrane helix</keyword>
<keyword evidence="4" id="KW-1003">Cell membrane</keyword>
<feature type="transmembrane region" description="Helical" evidence="14">
    <location>
        <begin position="6"/>
        <end position="24"/>
    </location>
</feature>
<proteinExistence type="inferred from homology"/>
<dbReference type="AlphaFoldDB" id="A0A846S1K9"/>
<feature type="transmembrane region" description="Helical" evidence="14">
    <location>
        <begin position="114"/>
        <end position="144"/>
    </location>
</feature>
<sequence length="580" mass="60850">MFTFAIFGSFILYLVIGAVVGRKVKNTSDYYVAGRAAPTLLIAGTLVASFLSTVSFMGELGFSYDGYPVPMLFLTLFNVCGYVVGVLFFGRYLRRSQALTVPEYFGKRFDSKAVQAIAGAMVVVGIGLYLVAVTQGLVLVLVQLTGLNETLLLVIVWASYTLFTMLSGSQGVLVNDTLMFFVFTVASVLGMGYVLIKAGGPGAAIEKLSALAPKPDGLAWHGMTGEANYMGSHADIVMYCVTLGLVWATVVAVSPWQSSRFLMAKNEHVCIRSGVISMAVLAAIYLFLTFGGFAINAFNPAIDPSEVAFIWTAQNVMPPVVGVIAVTGIVAAGLSSAASFLSLIGFSTANDILPVLLRRGTTSAESVSAVAATTASHNGYASHDLADVSGETVRGSESAEAESFAADEGTRGLWASRITMFVVGLIVLAITAVASPAVLTIGYFAATLFAASWGPIAFWSVRSERLTARGAGVGMICGFLVVGVLNSATEFAGLTLPTILDPVILGFLASIVGTWAGNIGQVPSEAGNAFRRTLLAVPDEDRDPKDLKLTKIIMAICGIGLVFCSVVMVVLYAIPYSGAS</sequence>
<dbReference type="InterPro" id="IPR001734">
    <property type="entry name" value="Na/solute_symporter"/>
</dbReference>
<keyword evidence="9" id="KW-0406">Ion transport</keyword>
<keyword evidence="16" id="KW-1185">Reference proteome</keyword>
<reference evidence="15 16" key="1">
    <citation type="submission" date="2020-03" db="EMBL/GenBank/DDBJ databases">
        <title>Sequencing the genomes of 1000 actinobacteria strains.</title>
        <authorList>
            <person name="Klenk H.-P."/>
        </authorList>
    </citation>
    <scope>NUCLEOTIDE SEQUENCE [LARGE SCALE GENOMIC DNA]</scope>
    <source>
        <strain evidence="15 16">DSM 18964</strain>
    </source>
</reference>
<comment type="subcellular location">
    <subcellularLocation>
        <location evidence="1">Cell membrane</location>
        <topology evidence="1">Multi-pass membrane protein</topology>
    </subcellularLocation>
</comment>
<feature type="transmembrane region" description="Helical" evidence="14">
    <location>
        <begin position="319"/>
        <end position="349"/>
    </location>
</feature>
<keyword evidence="10 14" id="KW-0472">Membrane</keyword>
<evidence type="ECO:0000256" key="8">
    <source>
        <dbReference type="ARBA" id="ARBA00023053"/>
    </source>
</evidence>
<feature type="transmembrane region" description="Helical" evidence="14">
    <location>
        <begin position="36"/>
        <end position="57"/>
    </location>
</feature>
<evidence type="ECO:0000256" key="12">
    <source>
        <dbReference type="ARBA" id="ARBA00033708"/>
    </source>
</evidence>
<keyword evidence="8" id="KW-0915">Sodium</keyword>
<evidence type="ECO:0000256" key="1">
    <source>
        <dbReference type="ARBA" id="ARBA00004651"/>
    </source>
</evidence>
<evidence type="ECO:0000256" key="9">
    <source>
        <dbReference type="ARBA" id="ARBA00023065"/>
    </source>
</evidence>
<dbReference type="CDD" id="cd10322">
    <property type="entry name" value="SLC5sbd"/>
    <property type="match status" value="1"/>
</dbReference>
<keyword evidence="11" id="KW-0739">Sodium transport</keyword>
<feature type="transmembrane region" description="Helical" evidence="14">
    <location>
        <begin position="69"/>
        <end position="93"/>
    </location>
</feature>
<dbReference type="Pfam" id="PF00474">
    <property type="entry name" value="SSF"/>
    <property type="match status" value="1"/>
</dbReference>
<dbReference type="PANTHER" id="PTHR48086">
    <property type="entry name" value="SODIUM/PROLINE SYMPORTER-RELATED"/>
    <property type="match status" value="1"/>
</dbReference>
<evidence type="ECO:0000256" key="7">
    <source>
        <dbReference type="ARBA" id="ARBA00022989"/>
    </source>
</evidence>
<dbReference type="PANTHER" id="PTHR48086:SF3">
    <property type="entry name" value="SODIUM_PROLINE SYMPORTER"/>
    <property type="match status" value="1"/>
</dbReference>
<feature type="transmembrane region" description="Helical" evidence="14">
    <location>
        <begin position="418"/>
        <end position="435"/>
    </location>
</feature>
<evidence type="ECO:0000256" key="13">
    <source>
        <dbReference type="RuleBase" id="RU362091"/>
    </source>
</evidence>
<feature type="transmembrane region" description="Helical" evidence="14">
    <location>
        <begin position="178"/>
        <end position="196"/>
    </location>
</feature>
<feature type="transmembrane region" description="Helical" evidence="14">
    <location>
        <begin position="275"/>
        <end position="299"/>
    </location>
</feature>
<accession>A0A846S1K9</accession>
<dbReference type="RefSeq" id="WP_167950738.1">
    <property type="nucleotide sequence ID" value="NZ_BAAAPQ010000012.1"/>
</dbReference>
<feature type="transmembrane region" description="Helical" evidence="14">
    <location>
        <begin position="466"/>
        <end position="485"/>
    </location>
</feature>
<dbReference type="GO" id="GO:0015293">
    <property type="term" value="F:symporter activity"/>
    <property type="evidence" value="ECO:0007669"/>
    <property type="project" value="UniProtKB-KW"/>
</dbReference>
<feature type="transmembrane region" description="Helical" evidence="14">
    <location>
        <begin position="150"/>
        <end position="166"/>
    </location>
</feature>
<comment type="caution">
    <text evidence="15">The sequence shown here is derived from an EMBL/GenBank/DDBJ whole genome shotgun (WGS) entry which is preliminary data.</text>
</comment>
<dbReference type="GO" id="GO:0005886">
    <property type="term" value="C:plasma membrane"/>
    <property type="evidence" value="ECO:0007669"/>
    <property type="project" value="UniProtKB-SubCell"/>
</dbReference>
<keyword evidence="5 14" id="KW-0812">Transmembrane</keyword>
<evidence type="ECO:0000256" key="4">
    <source>
        <dbReference type="ARBA" id="ARBA00022475"/>
    </source>
</evidence>
<comment type="catalytic activity">
    <reaction evidence="12">
        <text>L-proline(in) + Na(+)(in) = L-proline(out) + Na(+)(out)</text>
        <dbReference type="Rhea" id="RHEA:28967"/>
        <dbReference type="ChEBI" id="CHEBI:29101"/>
        <dbReference type="ChEBI" id="CHEBI:60039"/>
    </reaction>
</comment>
<evidence type="ECO:0000256" key="11">
    <source>
        <dbReference type="ARBA" id="ARBA00023201"/>
    </source>
</evidence>
<dbReference type="InterPro" id="IPR038377">
    <property type="entry name" value="Na/Glc_symporter_sf"/>
</dbReference>
<feature type="transmembrane region" description="Helical" evidence="14">
    <location>
        <begin position="236"/>
        <end position="254"/>
    </location>
</feature>
<evidence type="ECO:0000256" key="2">
    <source>
        <dbReference type="ARBA" id="ARBA00006434"/>
    </source>
</evidence>
<evidence type="ECO:0000313" key="16">
    <source>
        <dbReference type="Proteomes" id="UP000576792"/>
    </source>
</evidence>
<comment type="similarity">
    <text evidence="2 13">Belongs to the sodium:solute symporter (SSF) (TC 2.A.21) family.</text>
</comment>
<evidence type="ECO:0000256" key="6">
    <source>
        <dbReference type="ARBA" id="ARBA00022847"/>
    </source>
</evidence>
<dbReference type="Gene3D" id="1.20.1730.10">
    <property type="entry name" value="Sodium/glucose cotransporter"/>
    <property type="match status" value="1"/>
</dbReference>
<feature type="transmembrane region" description="Helical" evidence="14">
    <location>
        <begin position="552"/>
        <end position="574"/>
    </location>
</feature>
<protein>
    <submittedName>
        <fullName evidence="15">Sodium/pantothenate symporter</fullName>
    </submittedName>
</protein>
<gene>
    <name evidence="15" type="ORF">BKA07_001973</name>
</gene>
<dbReference type="InterPro" id="IPR050277">
    <property type="entry name" value="Sodium:Solute_Symporter"/>
</dbReference>
<evidence type="ECO:0000256" key="3">
    <source>
        <dbReference type="ARBA" id="ARBA00022448"/>
    </source>
</evidence>
<evidence type="ECO:0000256" key="14">
    <source>
        <dbReference type="SAM" id="Phobius"/>
    </source>
</evidence>
<dbReference type="PROSITE" id="PS50283">
    <property type="entry name" value="NA_SOLUT_SYMP_3"/>
    <property type="match status" value="1"/>
</dbReference>
<feature type="transmembrane region" description="Helical" evidence="14">
    <location>
        <begin position="491"/>
        <end position="516"/>
    </location>
</feature>
<organism evidence="15 16">
    <name type="scientific">Brevibacterium marinum</name>
    <dbReference type="NCBI Taxonomy" id="418643"/>
    <lineage>
        <taxon>Bacteria</taxon>
        <taxon>Bacillati</taxon>
        <taxon>Actinomycetota</taxon>
        <taxon>Actinomycetes</taxon>
        <taxon>Micrococcales</taxon>
        <taxon>Brevibacteriaceae</taxon>
        <taxon>Brevibacterium</taxon>
    </lineage>
</organism>
<feature type="transmembrane region" description="Helical" evidence="14">
    <location>
        <begin position="441"/>
        <end position="459"/>
    </location>
</feature>
<dbReference type="Proteomes" id="UP000576792">
    <property type="component" value="Unassembled WGS sequence"/>
</dbReference>
<evidence type="ECO:0000256" key="5">
    <source>
        <dbReference type="ARBA" id="ARBA00022692"/>
    </source>
</evidence>
<keyword evidence="3" id="KW-0813">Transport</keyword>
<keyword evidence="6" id="KW-0769">Symport</keyword>
<dbReference type="GO" id="GO:0006814">
    <property type="term" value="P:sodium ion transport"/>
    <property type="evidence" value="ECO:0007669"/>
    <property type="project" value="UniProtKB-KW"/>
</dbReference>
<evidence type="ECO:0000313" key="15">
    <source>
        <dbReference type="EMBL" id="NJC56938.1"/>
    </source>
</evidence>
<name>A0A846S1K9_9MICO</name>
<evidence type="ECO:0000256" key="10">
    <source>
        <dbReference type="ARBA" id="ARBA00023136"/>
    </source>
</evidence>